<gene>
    <name evidence="1" type="ORF">LT85_0014</name>
</gene>
<sequence>MALILKKAFRVKAWFFKFGVTRQIIQNQPSIVQMVAG</sequence>
<protein>
    <submittedName>
        <fullName evidence="1">Uncharacterized protein</fullName>
    </submittedName>
</protein>
<keyword evidence="2" id="KW-1185">Reference proteome</keyword>
<dbReference type="Proteomes" id="UP000030302">
    <property type="component" value="Chromosome"/>
</dbReference>
<evidence type="ECO:0000313" key="1">
    <source>
        <dbReference type="EMBL" id="AIY39174.1"/>
    </source>
</evidence>
<accession>A0A0A1F655</accession>
<dbReference type="KEGG" id="care:LT85_0014"/>
<dbReference type="AlphaFoldDB" id="A0A0A1F655"/>
<name>A0A0A1F655_9BURK</name>
<proteinExistence type="predicted"/>
<organism evidence="1 2">
    <name type="scientific">Collimonas arenae</name>
    <dbReference type="NCBI Taxonomy" id="279058"/>
    <lineage>
        <taxon>Bacteria</taxon>
        <taxon>Pseudomonadati</taxon>
        <taxon>Pseudomonadota</taxon>
        <taxon>Betaproteobacteria</taxon>
        <taxon>Burkholderiales</taxon>
        <taxon>Oxalobacteraceae</taxon>
        <taxon>Collimonas</taxon>
    </lineage>
</organism>
<dbReference type="EMBL" id="CP009962">
    <property type="protein sequence ID" value="AIY39174.1"/>
    <property type="molecule type" value="Genomic_DNA"/>
</dbReference>
<reference evidence="2" key="1">
    <citation type="journal article" date="2014" name="Soil Biol. Biochem.">
        <title>Structure and function of bacterial communities in ageing soils: Insights from the Mendocino ecological staircase.</title>
        <authorList>
            <person name="Uroz S."/>
            <person name="Tech J.J."/>
            <person name="Sawaya N.A."/>
            <person name="Frey-Klett P."/>
            <person name="Leveau J.H.J."/>
        </authorList>
    </citation>
    <scope>NUCLEOTIDE SEQUENCE [LARGE SCALE GENOMIC DNA]</scope>
    <source>
        <strain evidence="2">Cal35</strain>
    </source>
</reference>
<evidence type="ECO:0000313" key="2">
    <source>
        <dbReference type="Proteomes" id="UP000030302"/>
    </source>
</evidence>
<dbReference type="HOGENOM" id="CLU_3342420_0_0_4"/>